<dbReference type="Pfam" id="PF03717">
    <property type="entry name" value="PBP_dimer"/>
    <property type="match status" value="1"/>
</dbReference>
<dbReference type="Gene3D" id="3.30.1390.30">
    <property type="entry name" value="Penicillin-binding protein 2a, domain 3"/>
    <property type="match status" value="1"/>
</dbReference>
<dbReference type="EC" id="3.4.16.4" evidence="4"/>
<dbReference type="Pfam" id="PF00905">
    <property type="entry name" value="Transpeptidase"/>
    <property type="match status" value="1"/>
</dbReference>
<dbReference type="InterPro" id="IPR007887">
    <property type="entry name" value="MecA_N"/>
</dbReference>
<dbReference type="InterPro" id="IPR050515">
    <property type="entry name" value="Beta-lactam/transpept"/>
</dbReference>
<dbReference type="Pfam" id="PF05223">
    <property type="entry name" value="MecA_N"/>
    <property type="match status" value="1"/>
</dbReference>
<accession>A0ABW0LHI3</accession>
<evidence type="ECO:0000256" key="6">
    <source>
        <dbReference type="ARBA" id="ARBA00034000"/>
    </source>
</evidence>
<dbReference type="SUPFAM" id="SSF56601">
    <property type="entry name" value="beta-lactamase/transpeptidase-like"/>
    <property type="match status" value="1"/>
</dbReference>
<evidence type="ECO:0000256" key="2">
    <source>
        <dbReference type="ARBA" id="ARBA00004752"/>
    </source>
</evidence>
<keyword evidence="11" id="KW-1185">Reference proteome</keyword>
<dbReference type="SUPFAM" id="SSF56519">
    <property type="entry name" value="Penicillin binding protein dimerisation domain"/>
    <property type="match status" value="1"/>
</dbReference>
<keyword evidence="5" id="KW-0472">Membrane</keyword>
<proteinExistence type="inferred from homology"/>
<evidence type="ECO:0000256" key="4">
    <source>
        <dbReference type="ARBA" id="ARBA00012448"/>
    </source>
</evidence>
<evidence type="ECO:0000313" key="10">
    <source>
        <dbReference type="EMBL" id="MFC5465350.1"/>
    </source>
</evidence>
<dbReference type="PANTHER" id="PTHR30627:SF25">
    <property type="entry name" value="PENICILLIN-BINDING PROTEIN 3"/>
    <property type="match status" value="1"/>
</dbReference>
<dbReference type="InterPro" id="IPR036138">
    <property type="entry name" value="PBP_dimer_sf"/>
</dbReference>
<evidence type="ECO:0000313" key="11">
    <source>
        <dbReference type="Proteomes" id="UP001596147"/>
    </source>
</evidence>
<dbReference type="Gene3D" id="3.90.1310.10">
    <property type="entry name" value="Penicillin-binding protein 2a (Domain 2)"/>
    <property type="match status" value="1"/>
</dbReference>
<evidence type="ECO:0000256" key="5">
    <source>
        <dbReference type="ARBA" id="ARBA00023136"/>
    </source>
</evidence>
<dbReference type="PROSITE" id="PS51257">
    <property type="entry name" value="PROKAR_LIPOPROTEIN"/>
    <property type="match status" value="1"/>
</dbReference>
<comment type="catalytic activity">
    <reaction evidence="6">
        <text>Preferential cleavage: (Ac)2-L-Lys-D-Ala-|-D-Ala. Also transpeptidation of peptidyl-alanyl moieties that are N-acyl substituents of D-alanine.</text>
        <dbReference type="EC" id="3.4.16.4"/>
    </reaction>
</comment>
<comment type="caution">
    <text evidence="10">The sequence shown here is derived from an EMBL/GenBank/DDBJ whole genome shotgun (WGS) entry which is preliminary data.</text>
</comment>
<reference evidence="11" key="1">
    <citation type="journal article" date="2019" name="Int. J. Syst. Evol. Microbiol.">
        <title>The Global Catalogue of Microorganisms (GCM) 10K type strain sequencing project: providing services to taxonomists for standard genome sequencing and annotation.</title>
        <authorList>
            <consortium name="The Broad Institute Genomics Platform"/>
            <consortium name="The Broad Institute Genome Sequencing Center for Infectious Disease"/>
            <person name="Wu L."/>
            <person name="Ma J."/>
        </authorList>
    </citation>
    <scope>NUCLEOTIDE SEQUENCE [LARGE SCALE GENOMIC DNA]</scope>
    <source>
        <strain evidence="11">CGMCC 1.12237</strain>
    </source>
</reference>
<comment type="similarity">
    <text evidence="3">Belongs to the transpeptidase family.</text>
</comment>
<organism evidence="10 11">
    <name type="scientific">Lederbergia graminis</name>
    <dbReference type="NCBI Taxonomy" id="735518"/>
    <lineage>
        <taxon>Bacteria</taxon>
        <taxon>Bacillati</taxon>
        <taxon>Bacillota</taxon>
        <taxon>Bacilli</taxon>
        <taxon>Bacillales</taxon>
        <taxon>Bacillaceae</taxon>
        <taxon>Lederbergia</taxon>
    </lineage>
</organism>
<dbReference type="InterPro" id="IPR012338">
    <property type="entry name" value="Beta-lactam/transpept-like"/>
</dbReference>
<feature type="domain" description="Penicillin-binding protein transpeptidase" evidence="7">
    <location>
        <begin position="364"/>
        <end position="672"/>
    </location>
</feature>
<dbReference type="PANTHER" id="PTHR30627">
    <property type="entry name" value="PEPTIDOGLYCAN D,D-TRANSPEPTIDASE"/>
    <property type="match status" value="1"/>
</dbReference>
<dbReference type="RefSeq" id="WP_382351573.1">
    <property type="nucleotide sequence ID" value="NZ_JBHSMC010000014.1"/>
</dbReference>
<dbReference type="SUPFAM" id="SSF54427">
    <property type="entry name" value="NTF2-like"/>
    <property type="match status" value="1"/>
</dbReference>
<gene>
    <name evidence="10" type="ORF">ACFPM4_11375</name>
</gene>
<evidence type="ECO:0000256" key="1">
    <source>
        <dbReference type="ARBA" id="ARBA00004370"/>
    </source>
</evidence>
<dbReference type="Proteomes" id="UP001596147">
    <property type="component" value="Unassembled WGS sequence"/>
</dbReference>
<evidence type="ECO:0000259" key="9">
    <source>
        <dbReference type="Pfam" id="PF05223"/>
    </source>
</evidence>
<dbReference type="InterPro" id="IPR001460">
    <property type="entry name" value="PCN-bd_Tpept"/>
</dbReference>
<dbReference type="EMBL" id="JBHSMC010000014">
    <property type="protein sequence ID" value="MFC5465350.1"/>
    <property type="molecule type" value="Genomic_DNA"/>
</dbReference>
<sequence length="674" mass="74577">MKKYLLLTFCIIFTLVLVGCSDKEEKKEVKEPQPGDRFTQYVELWQEQKFADMYEYLSTDVKVSISKEDFTNRYTKIYEDLEIENVHITFTKQDETGEDEEAKQVEIPYSVTMDSIAGEITFDQQVGVIQEKMDEEKYDWFIQWDTTHIFPQLQAGDTISVSTTKPKRGAILDRNGNALAENGTAYEIGLVPAAMEGNEAEVMEQVAEILGIDVEKIEKALGASWVQPDHFVPIKKVPADDIATLNELKDIAAARNREVQARVYPLGEAAAHLTGNIAPVTAEDLEKNKGKGYSSNDLIGRRGLELVLEDRLRGEPGAKIIINKTDDTQVVLAEKVAQDGEDVKLTIDSSLQTLVYNELNGEPGTATALDPNTGETLALVSSPSYDPNILTLGPSNDQWAEIEDNPYNPMLNRFNNTFAPGSVLKPITAAIGLEAGTTDWTTTLKINGLTWGKDASWGNYKVKRVSDYGVPIDLEKALIYSDNIYFAQTTLELGKDKFMDGLKKFGFEEEMDYLYPMYPSTIGDIDSDIALADSSYGQGQVEMNVVHLASTYTAIIHNGKMIKPVLELNAEKGQTWKENLISAENAEKMKTALRKVVEDSKGTARGGKIDGYPIAGKTGTAEYAKAAQGEKGKENGWFVAYNVENPKMIVALMLEDGSSSATVTKVSNIFKKTK</sequence>
<evidence type="ECO:0000259" key="8">
    <source>
        <dbReference type="Pfam" id="PF03717"/>
    </source>
</evidence>
<evidence type="ECO:0000259" key="7">
    <source>
        <dbReference type="Pfam" id="PF00905"/>
    </source>
</evidence>
<dbReference type="InterPro" id="IPR032710">
    <property type="entry name" value="NTF2-like_dom_sf"/>
</dbReference>
<dbReference type="Gene3D" id="3.10.450.100">
    <property type="entry name" value="NTF2-like, domain 1"/>
    <property type="match status" value="1"/>
</dbReference>
<dbReference type="InterPro" id="IPR005311">
    <property type="entry name" value="PBP_dimer"/>
</dbReference>
<dbReference type="Gene3D" id="3.40.710.10">
    <property type="entry name" value="DD-peptidase/beta-lactamase superfamily"/>
    <property type="match status" value="1"/>
</dbReference>
<protein>
    <recommendedName>
        <fullName evidence="4">serine-type D-Ala-D-Ala carboxypeptidase</fullName>
        <ecNumber evidence="4">3.4.16.4</ecNumber>
    </recommendedName>
</protein>
<evidence type="ECO:0000256" key="3">
    <source>
        <dbReference type="ARBA" id="ARBA00007171"/>
    </source>
</evidence>
<comment type="pathway">
    <text evidence="2">Cell wall biogenesis; peptidoglycan biosynthesis.</text>
</comment>
<name>A0ABW0LHI3_9BACI</name>
<feature type="domain" description="Penicillin-binding protein dimerisation" evidence="8">
    <location>
        <begin position="164"/>
        <end position="322"/>
    </location>
</feature>
<feature type="domain" description="NTF2-like N-terminal transpeptidase" evidence="9">
    <location>
        <begin position="34"/>
        <end position="156"/>
    </location>
</feature>
<comment type="subcellular location">
    <subcellularLocation>
        <location evidence="1">Membrane</location>
    </subcellularLocation>
</comment>